<accession>A0A9N7YNG6</accession>
<comment type="caution">
    <text evidence="2">The sequence shown here is derived from an EMBL/GenBank/DDBJ whole genome shotgun (WGS) entry which is preliminary data.</text>
</comment>
<name>A0A9N7YNG6_PLEPL</name>
<gene>
    <name evidence="2" type="ORF">PLEPLA_LOCUS21668</name>
</gene>
<evidence type="ECO:0000256" key="1">
    <source>
        <dbReference type="SAM" id="MobiDB-lite"/>
    </source>
</evidence>
<proteinExistence type="predicted"/>
<sequence length="104" mass="12317">MTYKQVECLLNVMYGGIPCSQKGNMVLAWREESKGWWRKCTACRRVEVCATRTVWSRRACRERAQWQRTPTRPLPPSVAHQPPWGERRASRERFENKKCVDLHV</sequence>
<reference evidence="2" key="1">
    <citation type="submission" date="2020-03" db="EMBL/GenBank/DDBJ databases">
        <authorList>
            <person name="Weist P."/>
        </authorList>
    </citation>
    <scope>NUCLEOTIDE SEQUENCE</scope>
</reference>
<dbReference type="AlphaFoldDB" id="A0A9N7YNG6"/>
<keyword evidence="3" id="KW-1185">Reference proteome</keyword>
<organism evidence="2 3">
    <name type="scientific">Pleuronectes platessa</name>
    <name type="common">European plaice</name>
    <dbReference type="NCBI Taxonomy" id="8262"/>
    <lineage>
        <taxon>Eukaryota</taxon>
        <taxon>Metazoa</taxon>
        <taxon>Chordata</taxon>
        <taxon>Craniata</taxon>
        <taxon>Vertebrata</taxon>
        <taxon>Euteleostomi</taxon>
        <taxon>Actinopterygii</taxon>
        <taxon>Neopterygii</taxon>
        <taxon>Teleostei</taxon>
        <taxon>Neoteleostei</taxon>
        <taxon>Acanthomorphata</taxon>
        <taxon>Carangaria</taxon>
        <taxon>Pleuronectiformes</taxon>
        <taxon>Pleuronectoidei</taxon>
        <taxon>Pleuronectidae</taxon>
        <taxon>Pleuronectes</taxon>
    </lineage>
</organism>
<dbReference type="EMBL" id="CADEAL010001572">
    <property type="protein sequence ID" value="CAB1433577.1"/>
    <property type="molecule type" value="Genomic_DNA"/>
</dbReference>
<protein>
    <submittedName>
        <fullName evidence="2">Uncharacterized protein</fullName>
    </submittedName>
</protein>
<feature type="region of interest" description="Disordered" evidence="1">
    <location>
        <begin position="68"/>
        <end position="92"/>
    </location>
</feature>
<evidence type="ECO:0000313" key="2">
    <source>
        <dbReference type="EMBL" id="CAB1433577.1"/>
    </source>
</evidence>
<dbReference type="Proteomes" id="UP001153269">
    <property type="component" value="Unassembled WGS sequence"/>
</dbReference>
<evidence type="ECO:0000313" key="3">
    <source>
        <dbReference type="Proteomes" id="UP001153269"/>
    </source>
</evidence>